<dbReference type="InterPro" id="IPR026341">
    <property type="entry name" value="T9SS_type_B"/>
</dbReference>
<feature type="domain" description="Ig-like" evidence="3">
    <location>
        <begin position="969"/>
        <end position="1045"/>
    </location>
</feature>
<evidence type="ECO:0000313" key="6">
    <source>
        <dbReference type="Proteomes" id="UP000184020"/>
    </source>
</evidence>
<reference evidence="6" key="1">
    <citation type="submission" date="2016-11" db="EMBL/GenBank/DDBJ databases">
        <authorList>
            <person name="Varghese N."/>
            <person name="Submissions S."/>
        </authorList>
    </citation>
    <scope>NUCLEOTIDE SEQUENCE [LARGE SCALE GENOMIC DNA]</scope>
    <source>
        <strain evidence="6">DSM 17659</strain>
    </source>
</reference>
<dbReference type="STRING" id="229205.SAMN05444372_10322"/>
<dbReference type="NCBIfam" id="TIGR01451">
    <property type="entry name" value="B_ant_repeat"/>
    <property type="match status" value="4"/>
</dbReference>
<dbReference type="InterPro" id="IPR025667">
    <property type="entry name" value="SprB_repeat"/>
</dbReference>
<dbReference type="Proteomes" id="UP000184020">
    <property type="component" value="Unassembled WGS sequence"/>
</dbReference>
<dbReference type="InterPro" id="IPR044023">
    <property type="entry name" value="Ig_7"/>
</dbReference>
<dbReference type="Pfam" id="PF13573">
    <property type="entry name" value="SprB"/>
    <property type="match status" value="2"/>
</dbReference>
<dbReference type="OrthoDB" id="9805017at2"/>
<evidence type="ECO:0000259" key="4">
    <source>
        <dbReference type="Pfam" id="PF24346"/>
    </source>
</evidence>
<dbReference type="Pfam" id="PF19081">
    <property type="entry name" value="Ig_7"/>
    <property type="match status" value="1"/>
</dbReference>
<dbReference type="InterPro" id="IPR055354">
    <property type="entry name" value="DUF7507"/>
</dbReference>
<feature type="domain" description="DUF7507" evidence="4">
    <location>
        <begin position="1263"/>
        <end position="1365"/>
    </location>
</feature>
<sequence length="1735" mass="178598">MKDNYIKFNAKTSVNNFQKLFLILTILLSFNSYAQYYSQHYVAPAPWRYFSDANELVVATESTTAVSVVVKRSDGTVITTLSVVKGTPAVYRFAGSPTASGLGYYVINTVVSAAGLNITATAPVSINIRNVASDATGGDGTHIKGNASLTSFGDAGIGVSFRVGYYRNGNLGTSLAPTYSVMAINNNTSVRINGVTTTTLNAGQSYLFENIMGTLVETSQPAVVNTSARIDAPEACGDGTLDQVPPISVLGREYVIFRGSGNNTAEQTTIIATEPNTVLSIQQFSPTGALTTTIPVTLALAGSFHTYRHGTGVSFSSSRIISDKNVAVYSGTAHGCEVDVTSIAPVSACGGSNYVETYKFRNYTGTDLPYFGYILTQSATALVTLNGANIETSSGIRTQLGSTGWYLIDFTNVEIGSPANISIESTSKMTVGIVQQGGGFSMAAIFSSYTRLPDPPTVIPISIGGSCTSTATLSTSLGFGPYQWFFNGVAISGANTNEYTTNITGNYSVSSTLSCGSSVQSLPISVTICGDVSVSKTVNLATPCTQTNVIFTITALNNGPSNATGVSVADLLPSGYTFVSSTTSLGTYVNTSGNWAIGDLVNGQNAVLTITARVNATGVYLNNAIISASADSNSSNNSASAATTPNPTPAAPTATATLQPTCTVATGTITVSAPTGTGITYSINGTNYTNTTGIFTNLAAATYAVTVRSAAGCTSLPTNVTIDAQPATPAAPTATATLQPTCTVATGTITISAPMGSGITYSINGTDYTNTTGIFTNVTAATYAVTVRSAAGCTSLPTSVTIDAQPATPAAPTATATLQPTCSVATGTITISAPMGSGITYSINGTDYTNTTGIFTNVAAATYAVTVRSAAGCTSLPTSVTVDAQPATPAAPTATATLQPTCTVATGTITVSAPIGTGITYSIDGTNYTNTTGIFTNLAAATYAVTVRSAAGCTSLPINVTIDAQPATPAAPTATNQTVCTDGTTTQTLTATATGGTITWYSAATGGTVVTLPTQVGVGSATYYAESSNGTCSSLTRTAVILTINSAIIFTAVATQPKCFGEKGFVTLSTPTGGTGTITFNSTPSTNLEAGTYSYTATDAVGCFTTITRTINAAPTQVVLTATATPISCFGGTATVTLNTTGGSGTYTYDAANPALSGLTAGTYIYKVKDLNDCEATVSIRITQPIALPSASAVIVNNNNCVGCRNGSITQTVSGGTMTYTYLWSNGATSKDLANLVAGTYSVEIKDINGCTANYSYRLTESGIALVKTGTFSDTNNDGFAQVGEKINYSFIVTNTGNVSLSNIVVTDPMIGLVFTNNNIASLAVGSSSTVAGTYTLTQADVDGGKVTNTALASGKDLNGIDVSDTSGTALNNNTPTVTLLVQQGNISITKDGIYVDSNNDGTTNIGDKITYNFVVTNTGNVTITNVIVSDPLPGLVLTGSPITLNKGASNATQFAGTYSLTQADIDAGVVYNLATVTGTLPFGERVTATSTDPTPCTTCTPKPDCRNCTITILNKNPRLEVIKTAPTSGYSLVGDVLNYNIIVKNVGNVTLFQIVVTDPLTGLNAIIASLAPGASQEYNEDYIVTKIDLETNTVTNTAFATGRTIENLVISDSDILVINKSLVLGCGTILVHNAFSPNGDGINDVFSVENISDTDCYPENSVEIFNRWGVLVFETKNYNNQSNNFEGISRGRTTITQSSGLPAGTYFYILNYTSVDGNGDIRTNQKDGYLYLTK</sequence>
<dbReference type="InterPro" id="IPR001434">
    <property type="entry name" value="OmcB-like_DUF11"/>
</dbReference>
<dbReference type="Pfam" id="PF01345">
    <property type="entry name" value="DUF11"/>
    <property type="match status" value="1"/>
</dbReference>
<evidence type="ECO:0000256" key="1">
    <source>
        <dbReference type="SAM" id="MobiDB-lite"/>
    </source>
</evidence>
<gene>
    <name evidence="5" type="ORF">SAMN05444372_10322</name>
</gene>
<dbReference type="EMBL" id="FQWF01000003">
    <property type="protein sequence ID" value="SHG16718.1"/>
    <property type="molecule type" value="Genomic_DNA"/>
</dbReference>
<name>A0A1M5HLE5_9FLAO</name>
<dbReference type="NCBIfam" id="TIGR04131">
    <property type="entry name" value="Bac_Flav_CTERM"/>
    <property type="match status" value="1"/>
</dbReference>
<feature type="domain" description="DUF11" evidence="2">
    <location>
        <begin position="531"/>
        <end position="642"/>
    </location>
</feature>
<evidence type="ECO:0000259" key="2">
    <source>
        <dbReference type="Pfam" id="PF01345"/>
    </source>
</evidence>
<organism evidence="5 6">
    <name type="scientific">Flavobacterium micromati</name>
    <dbReference type="NCBI Taxonomy" id="229205"/>
    <lineage>
        <taxon>Bacteria</taxon>
        <taxon>Pseudomonadati</taxon>
        <taxon>Bacteroidota</taxon>
        <taxon>Flavobacteriia</taxon>
        <taxon>Flavobacteriales</taxon>
        <taxon>Flavobacteriaceae</taxon>
        <taxon>Flavobacterium</taxon>
    </lineage>
</organism>
<dbReference type="Gene3D" id="2.60.40.740">
    <property type="match status" value="1"/>
</dbReference>
<evidence type="ECO:0000313" key="5">
    <source>
        <dbReference type="EMBL" id="SHG16718.1"/>
    </source>
</evidence>
<dbReference type="InterPro" id="IPR047589">
    <property type="entry name" value="DUF11_rpt"/>
</dbReference>
<feature type="domain" description="DUF7507" evidence="4">
    <location>
        <begin position="1398"/>
        <end position="1489"/>
    </location>
</feature>
<protein>
    <submittedName>
        <fullName evidence="5">Conserved repeat domain-containing protein/gliding motility-associated C-terminal domain-containing protein</fullName>
    </submittedName>
</protein>
<accession>A0A1M5HLE5</accession>
<dbReference type="RefSeq" id="WP_073017432.1">
    <property type="nucleotide sequence ID" value="NZ_FQWF01000003.1"/>
</dbReference>
<dbReference type="Pfam" id="PF24346">
    <property type="entry name" value="DUF7507"/>
    <property type="match status" value="3"/>
</dbReference>
<dbReference type="Pfam" id="PF13585">
    <property type="entry name" value="CHU_C"/>
    <property type="match status" value="1"/>
</dbReference>
<evidence type="ECO:0000259" key="3">
    <source>
        <dbReference type="Pfam" id="PF19081"/>
    </source>
</evidence>
<dbReference type="Gene3D" id="2.60.40.3080">
    <property type="match status" value="1"/>
</dbReference>
<feature type="domain" description="DUF7507" evidence="4">
    <location>
        <begin position="1517"/>
        <end position="1610"/>
    </location>
</feature>
<feature type="region of interest" description="Disordered" evidence="1">
    <location>
        <begin position="631"/>
        <end position="654"/>
    </location>
</feature>
<proteinExistence type="predicted"/>
<keyword evidence="6" id="KW-1185">Reference proteome</keyword>